<reference evidence="2 3" key="2">
    <citation type="journal article" date="2019" name="G3 (Bethesda)">
        <title>Hybrid Assembly of the Genome of the Entomopathogenic Nematode Steinernema carpocapsae Identifies the X-Chromosome.</title>
        <authorList>
            <person name="Serra L."/>
            <person name="Macchietto M."/>
            <person name="Macias-Munoz A."/>
            <person name="McGill C.J."/>
            <person name="Rodriguez I.M."/>
            <person name="Rodriguez B."/>
            <person name="Murad R."/>
            <person name="Mortazavi A."/>
        </authorList>
    </citation>
    <scope>NUCLEOTIDE SEQUENCE [LARGE SCALE GENOMIC DNA]</scope>
    <source>
        <strain evidence="2 3">ALL</strain>
    </source>
</reference>
<reference evidence="2 3" key="1">
    <citation type="journal article" date="2015" name="Genome Biol.">
        <title>Comparative genomics of Steinernema reveals deeply conserved gene regulatory networks.</title>
        <authorList>
            <person name="Dillman A.R."/>
            <person name="Macchietto M."/>
            <person name="Porter C.F."/>
            <person name="Rogers A."/>
            <person name="Williams B."/>
            <person name="Antoshechkin I."/>
            <person name="Lee M.M."/>
            <person name="Goodwin Z."/>
            <person name="Lu X."/>
            <person name="Lewis E.E."/>
            <person name="Goodrich-Blair H."/>
            <person name="Stock S.P."/>
            <person name="Adams B.J."/>
            <person name="Sternberg P.W."/>
            <person name="Mortazavi A."/>
        </authorList>
    </citation>
    <scope>NUCLEOTIDE SEQUENCE [LARGE SCALE GENOMIC DNA]</scope>
    <source>
        <strain evidence="2 3">ALL</strain>
    </source>
</reference>
<dbReference type="AlphaFoldDB" id="A0A4V6A0W5"/>
<protein>
    <recommendedName>
        <fullName evidence="4">Single domain-containing protein</fullName>
    </recommendedName>
</protein>
<proteinExistence type="predicted"/>
<keyword evidence="1" id="KW-0732">Signal</keyword>
<name>A0A4V6A0W5_STECR</name>
<evidence type="ECO:0008006" key="4">
    <source>
        <dbReference type="Google" id="ProtNLM"/>
    </source>
</evidence>
<accession>A0A4V6A0W5</accession>
<evidence type="ECO:0000256" key="1">
    <source>
        <dbReference type="SAM" id="SignalP"/>
    </source>
</evidence>
<keyword evidence="3" id="KW-1185">Reference proteome</keyword>
<gene>
    <name evidence="2" type="ORF">L596_020436</name>
</gene>
<comment type="caution">
    <text evidence="2">The sequence shown here is derived from an EMBL/GenBank/DDBJ whole genome shotgun (WGS) entry which is preliminary data.</text>
</comment>
<feature type="signal peptide" evidence="1">
    <location>
        <begin position="1"/>
        <end position="19"/>
    </location>
</feature>
<feature type="chain" id="PRO_5020349727" description="Single domain-containing protein" evidence="1">
    <location>
        <begin position="20"/>
        <end position="107"/>
    </location>
</feature>
<dbReference type="Proteomes" id="UP000298663">
    <property type="component" value="Unassembled WGS sequence"/>
</dbReference>
<dbReference type="EMBL" id="AZBU02000006">
    <property type="protein sequence ID" value="TKR73085.1"/>
    <property type="molecule type" value="Genomic_DNA"/>
</dbReference>
<evidence type="ECO:0000313" key="2">
    <source>
        <dbReference type="EMBL" id="TKR73085.1"/>
    </source>
</evidence>
<evidence type="ECO:0000313" key="3">
    <source>
        <dbReference type="Proteomes" id="UP000298663"/>
    </source>
</evidence>
<sequence length="107" mass="12091">MHPLQLSLSFLLLLGLSLASKDCYWAHPVGHHEPCTEKLGFKLSAPMGGCRSQQQRSWCITRPDEEGHYSEEVTKCGEECVKGEYEIGRSACKKNEKGQDMWCCCPR</sequence>
<organism evidence="2 3">
    <name type="scientific">Steinernema carpocapsae</name>
    <name type="common">Entomopathogenic nematode</name>
    <dbReference type="NCBI Taxonomy" id="34508"/>
    <lineage>
        <taxon>Eukaryota</taxon>
        <taxon>Metazoa</taxon>
        <taxon>Ecdysozoa</taxon>
        <taxon>Nematoda</taxon>
        <taxon>Chromadorea</taxon>
        <taxon>Rhabditida</taxon>
        <taxon>Tylenchina</taxon>
        <taxon>Panagrolaimomorpha</taxon>
        <taxon>Strongyloidoidea</taxon>
        <taxon>Steinernematidae</taxon>
        <taxon>Steinernema</taxon>
    </lineage>
</organism>